<keyword evidence="2" id="KW-1185">Reference proteome</keyword>
<sequence length="75" mass="8993">MCRNERGKKQHSIKVYVEKKHGCKWRKSTNNKRPPDRDGKICLIYVLIIDMSDFMKAGRMKHISIYIELVDKTRR</sequence>
<dbReference type="Proteomes" id="UP001344906">
    <property type="component" value="Unassembled WGS sequence"/>
</dbReference>
<reference evidence="1 2" key="1">
    <citation type="submission" date="2023-02" db="EMBL/GenBank/DDBJ databases">
        <title>Dictyobacter halimunensis sp. nov., a new member of the class Ktedonobacteria from forest soil in a geothermal area.</title>
        <authorList>
            <person name="Rachmania M.K."/>
            <person name="Ningsih F."/>
            <person name="Sakai Y."/>
            <person name="Yabe S."/>
            <person name="Yokota A."/>
            <person name="Sjamsuridzal W."/>
        </authorList>
    </citation>
    <scope>NUCLEOTIDE SEQUENCE [LARGE SCALE GENOMIC DNA]</scope>
    <source>
        <strain evidence="1 2">S3.2.2.5</strain>
    </source>
</reference>
<organism evidence="1 2">
    <name type="scientific">Dictyobacter halimunensis</name>
    <dbReference type="NCBI Taxonomy" id="3026934"/>
    <lineage>
        <taxon>Bacteria</taxon>
        <taxon>Bacillati</taxon>
        <taxon>Chloroflexota</taxon>
        <taxon>Ktedonobacteria</taxon>
        <taxon>Ktedonobacterales</taxon>
        <taxon>Dictyobacteraceae</taxon>
        <taxon>Dictyobacter</taxon>
    </lineage>
</organism>
<dbReference type="EMBL" id="BSRI01000001">
    <property type="protein sequence ID" value="GLV54304.1"/>
    <property type="molecule type" value="Genomic_DNA"/>
</dbReference>
<evidence type="ECO:0000313" key="2">
    <source>
        <dbReference type="Proteomes" id="UP001344906"/>
    </source>
</evidence>
<accession>A0ABQ6FL31</accession>
<evidence type="ECO:0000313" key="1">
    <source>
        <dbReference type="EMBL" id="GLV54304.1"/>
    </source>
</evidence>
<protein>
    <recommendedName>
        <fullName evidence="3">GGDEF domain-containing protein</fullName>
    </recommendedName>
</protein>
<proteinExistence type="predicted"/>
<name>A0ABQ6FL31_9CHLR</name>
<comment type="caution">
    <text evidence="1">The sequence shown here is derived from an EMBL/GenBank/DDBJ whole genome shotgun (WGS) entry which is preliminary data.</text>
</comment>
<gene>
    <name evidence="1" type="ORF">KDH_11520</name>
</gene>
<evidence type="ECO:0008006" key="3">
    <source>
        <dbReference type="Google" id="ProtNLM"/>
    </source>
</evidence>